<sequence>MTKVNVDDRKLVSEIVDELLGCLYGNKYYISSLLEQELTDKGVTLITRVTKI</sequence>
<feature type="domain" description="Transposase DDE" evidence="1">
    <location>
        <begin position="1"/>
        <end position="51"/>
    </location>
</feature>
<proteinExistence type="predicted"/>
<dbReference type="Proteomes" id="UP000219020">
    <property type="component" value="Unassembled WGS sequence"/>
</dbReference>
<organism evidence="2 3">
    <name type="scientific">Candidatus Enterovibrio escicola</name>
    <dbReference type="NCBI Taxonomy" id="1927127"/>
    <lineage>
        <taxon>Bacteria</taxon>
        <taxon>Pseudomonadati</taxon>
        <taxon>Pseudomonadota</taxon>
        <taxon>Gammaproteobacteria</taxon>
        <taxon>Vibrionales</taxon>
        <taxon>Vibrionaceae</taxon>
        <taxon>Enterovibrio</taxon>
    </lineage>
</organism>
<reference evidence="3" key="1">
    <citation type="submission" date="2017-04" db="EMBL/GenBank/DDBJ databases">
        <title>Genome evolution of the luminous symbionts of deep sea anglerfish.</title>
        <authorList>
            <person name="Hendry T.A."/>
        </authorList>
    </citation>
    <scope>NUCLEOTIDE SEQUENCE [LARGE SCALE GENOMIC DNA]</scope>
</reference>
<evidence type="ECO:0000313" key="3">
    <source>
        <dbReference type="Proteomes" id="UP000219020"/>
    </source>
</evidence>
<gene>
    <name evidence="2" type="ORF">BTN49_2895</name>
</gene>
<dbReference type="AlphaFoldDB" id="A0A2A5SZN4"/>
<keyword evidence="3" id="KW-1185">Reference proteome</keyword>
<dbReference type="InterPro" id="IPR025668">
    <property type="entry name" value="Tnp_DDE_dom"/>
</dbReference>
<evidence type="ECO:0000259" key="1">
    <source>
        <dbReference type="Pfam" id="PF13612"/>
    </source>
</evidence>
<evidence type="ECO:0000313" key="2">
    <source>
        <dbReference type="EMBL" id="PCS21356.1"/>
    </source>
</evidence>
<name>A0A2A5SZN4_9GAMM</name>
<protein>
    <submittedName>
        <fullName evidence="2">Mobile element protein</fullName>
    </submittedName>
</protein>
<accession>A0A2A5SZN4</accession>
<dbReference type="EMBL" id="NBYY01000034">
    <property type="protein sequence ID" value="PCS21356.1"/>
    <property type="molecule type" value="Genomic_DNA"/>
</dbReference>
<comment type="caution">
    <text evidence="2">The sequence shown here is derived from an EMBL/GenBank/DDBJ whole genome shotgun (WGS) entry which is preliminary data.</text>
</comment>
<dbReference type="Pfam" id="PF13612">
    <property type="entry name" value="DDE_Tnp_1_3"/>
    <property type="match status" value="1"/>
</dbReference>